<comment type="caution">
    <text evidence="2">The sequence shown here is derived from an EMBL/GenBank/DDBJ whole genome shotgun (WGS) entry which is preliminary data.</text>
</comment>
<reference evidence="2 3" key="1">
    <citation type="submission" date="2020-07" db="EMBL/GenBank/DDBJ databases">
        <authorList>
            <person name="Pothier F. J."/>
        </authorList>
    </citation>
    <scope>NUCLEOTIDE SEQUENCE [LARGE SCALE GENOMIC DNA]</scope>
    <source>
        <strain evidence="2 3">CFBP 7900</strain>
    </source>
</reference>
<evidence type="ECO:0000259" key="1">
    <source>
        <dbReference type="Pfam" id="PF05598"/>
    </source>
</evidence>
<dbReference type="Proteomes" id="UP000587508">
    <property type="component" value="Unassembled WGS sequence"/>
</dbReference>
<accession>A0A6V7FN06</accession>
<dbReference type="PANTHER" id="PTHR35604">
    <property type="entry name" value="TRANSPOSASE INSH FOR INSERTION SEQUENCE ELEMENT IS5A-RELATED"/>
    <property type="match status" value="1"/>
</dbReference>
<dbReference type="PANTHER" id="PTHR35604:SF2">
    <property type="entry name" value="TRANSPOSASE INSH FOR INSERTION SEQUENCE ELEMENT IS5A-RELATED"/>
    <property type="match status" value="1"/>
</dbReference>
<dbReference type="AlphaFoldDB" id="A0A6V7FN06"/>
<feature type="domain" description="Transposase InsH N-terminal" evidence="1">
    <location>
        <begin position="16"/>
        <end position="105"/>
    </location>
</feature>
<sequence length="140" mass="15957">MQLTFGDAEYHGKRKQTRREVFLAEMDQVVPWKDLLALIEPHYPKSGQPGRQPYRLEMMLRIHFLQQWYALSDPSAEEALYDTVSMRRFAKIGGLDEVPDETTILTSASCWSNTIWRASCLTGSTRTCRAKGRACAAGRS</sequence>
<protein>
    <recommendedName>
        <fullName evidence="1">Transposase InsH N-terminal domain-containing protein</fullName>
    </recommendedName>
</protein>
<name>A0A6V7FN06_9XANT</name>
<organism evidence="2 3">
    <name type="scientific">Xanthomonas hortorum pv. carotae</name>
    <dbReference type="NCBI Taxonomy" id="487904"/>
    <lineage>
        <taxon>Bacteria</taxon>
        <taxon>Pseudomonadati</taxon>
        <taxon>Pseudomonadota</taxon>
        <taxon>Gammaproteobacteria</taxon>
        <taxon>Lysobacterales</taxon>
        <taxon>Lysobacteraceae</taxon>
        <taxon>Xanthomonas</taxon>
    </lineage>
</organism>
<gene>
    <name evidence="2" type="ORF">CFBP7900_43760</name>
</gene>
<proteinExistence type="predicted"/>
<dbReference type="EMBL" id="CAJDKC010000005">
    <property type="protein sequence ID" value="CAD0364698.1"/>
    <property type="molecule type" value="Genomic_DNA"/>
</dbReference>
<evidence type="ECO:0000313" key="2">
    <source>
        <dbReference type="EMBL" id="CAD0364699.1"/>
    </source>
</evidence>
<dbReference type="InterPro" id="IPR008490">
    <property type="entry name" value="Transposase_InsH_N"/>
</dbReference>
<dbReference type="Pfam" id="PF05598">
    <property type="entry name" value="DUF772"/>
    <property type="match status" value="1"/>
</dbReference>
<evidence type="ECO:0000313" key="3">
    <source>
        <dbReference type="Proteomes" id="UP000587508"/>
    </source>
</evidence>
<dbReference type="EMBL" id="CAJDKC010000005">
    <property type="protein sequence ID" value="CAD0364699.1"/>
    <property type="molecule type" value="Genomic_DNA"/>
</dbReference>